<protein>
    <submittedName>
        <fullName evidence="1">Uncharacterized protein</fullName>
    </submittedName>
</protein>
<dbReference type="EMBL" id="BIFT01000002">
    <property type="protein sequence ID" value="GCE29366.1"/>
    <property type="molecule type" value="Genomic_DNA"/>
</dbReference>
<dbReference type="AlphaFoldDB" id="A0A402BDH5"/>
<evidence type="ECO:0000313" key="1">
    <source>
        <dbReference type="EMBL" id="GCE29366.1"/>
    </source>
</evidence>
<organism evidence="1 2">
    <name type="scientific">Dictyobacter alpinus</name>
    <dbReference type="NCBI Taxonomy" id="2014873"/>
    <lineage>
        <taxon>Bacteria</taxon>
        <taxon>Bacillati</taxon>
        <taxon>Chloroflexota</taxon>
        <taxon>Ktedonobacteria</taxon>
        <taxon>Ktedonobacterales</taxon>
        <taxon>Dictyobacteraceae</taxon>
        <taxon>Dictyobacter</taxon>
    </lineage>
</organism>
<keyword evidence="2" id="KW-1185">Reference proteome</keyword>
<gene>
    <name evidence="1" type="ORF">KDA_48500</name>
</gene>
<comment type="caution">
    <text evidence="1">The sequence shown here is derived from an EMBL/GenBank/DDBJ whole genome shotgun (WGS) entry which is preliminary data.</text>
</comment>
<name>A0A402BDH5_9CHLR</name>
<evidence type="ECO:0000313" key="2">
    <source>
        <dbReference type="Proteomes" id="UP000287171"/>
    </source>
</evidence>
<dbReference type="Proteomes" id="UP000287171">
    <property type="component" value="Unassembled WGS sequence"/>
</dbReference>
<sequence>MIVYVFSKGSREHRYRDLPDEFQGEWGKAETASSGKHMPGRGKTIRYVTLLQHQGGLIQPPMSL</sequence>
<accession>A0A402BDH5</accession>
<proteinExistence type="predicted"/>
<reference evidence="2" key="1">
    <citation type="submission" date="2018-12" db="EMBL/GenBank/DDBJ databases">
        <title>Tengunoibacter tsumagoiensis gen. nov., sp. nov., Dictyobacter kobayashii sp. nov., D. alpinus sp. nov., and D. joshuensis sp. nov. and description of Dictyobacteraceae fam. nov. within the order Ktedonobacterales isolated from Tengu-no-mugimeshi.</title>
        <authorList>
            <person name="Wang C.M."/>
            <person name="Zheng Y."/>
            <person name="Sakai Y."/>
            <person name="Toyoda A."/>
            <person name="Minakuchi Y."/>
            <person name="Abe K."/>
            <person name="Yokota A."/>
            <person name="Yabe S."/>
        </authorList>
    </citation>
    <scope>NUCLEOTIDE SEQUENCE [LARGE SCALE GENOMIC DNA]</scope>
    <source>
        <strain evidence="2">Uno16</strain>
    </source>
</reference>